<evidence type="ECO:0000313" key="11">
    <source>
        <dbReference type="Proteomes" id="UP000032430"/>
    </source>
</evidence>
<feature type="domain" description="DUF7146" evidence="9">
    <location>
        <begin position="1665"/>
        <end position="1772"/>
    </location>
</feature>
<accession>A0A098G9R8</accession>
<keyword evidence="1" id="KW-0240">DNA-directed RNA polymerase</keyword>
<dbReference type="GO" id="GO:0000428">
    <property type="term" value="C:DNA-directed RNA polymerase complex"/>
    <property type="evidence" value="ECO:0007669"/>
    <property type="project" value="UniProtKB-KW"/>
</dbReference>
<dbReference type="Pfam" id="PF08751">
    <property type="entry name" value="TrwC"/>
    <property type="match status" value="1"/>
</dbReference>
<dbReference type="KEGG" id="lfa:LFA_2881"/>
<dbReference type="NCBIfam" id="TIGR02686">
    <property type="entry name" value="relax_trwC"/>
    <property type="match status" value="1"/>
</dbReference>
<evidence type="ECO:0000259" key="7">
    <source>
        <dbReference type="Pfam" id="PF08751"/>
    </source>
</evidence>
<dbReference type="SUPFAM" id="SSF55464">
    <property type="entry name" value="Origin of replication-binding domain, RBD-like"/>
    <property type="match status" value="1"/>
</dbReference>
<proteinExistence type="predicted"/>
<evidence type="ECO:0000256" key="5">
    <source>
        <dbReference type="ARBA" id="ARBA00022705"/>
    </source>
</evidence>
<dbReference type="GO" id="GO:0008270">
    <property type="term" value="F:zinc ion binding"/>
    <property type="evidence" value="ECO:0007669"/>
    <property type="project" value="InterPro"/>
</dbReference>
<protein>
    <submittedName>
        <fullName evidence="10">Putative conjugative transfer relaxase protein TraI</fullName>
    </submittedName>
</protein>
<dbReference type="GO" id="GO:0016779">
    <property type="term" value="F:nucleotidyltransferase activity"/>
    <property type="evidence" value="ECO:0007669"/>
    <property type="project" value="UniProtKB-KW"/>
</dbReference>
<keyword evidence="11" id="KW-1185">Reference proteome</keyword>
<dbReference type="OrthoDB" id="1634048at2"/>
<organism evidence="10 11">
    <name type="scientific">Legionella fallonii LLAP-10</name>
    <dbReference type="NCBI Taxonomy" id="1212491"/>
    <lineage>
        <taxon>Bacteria</taxon>
        <taxon>Pseudomonadati</taxon>
        <taxon>Pseudomonadota</taxon>
        <taxon>Gammaproteobacteria</taxon>
        <taxon>Legionellales</taxon>
        <taxon>Legionellaceae</taxon>
        <taxon>Legionella</taxon>
    </lineage>
</organism>
<name>A0A098G9R8_9GAMM</name>
<dbReference type="NCBIfam" id="TIGR02760">
    <property type="entry name" value="TraI_TIGR"/>
    <property type="match status" value="1"/>
</dbReference>
<dbReference type="CDD" id="cd01029">
    <property type="entry name" value="TOPRIM_primases"/>
    <property type="match status" value="1"/>
</dbReference>
<dbReference type="Pfam" id="PF23639">
    <property type="entry name" value="DUF7146"/>
    <property type="match status" value="1"/>
</dbReference>
<gene>
    <name evidence="10" type="ORF">LFA_2881</name>
</gene>
<dbReference type="GO" id="GO:1990077">
    <property type="term" value="C:primosome complex"/>
    <property type="evidence" value="ECO:0007669"/>
    <property type="project" value="UniProtKB-KW"/>
</dbReference>
<keyword evidence="6" id="KW-0804">Transcription</keyword>
<dbReference type="HOGENOM" id="CLU_234419_0_0_6"/>
<dbReference type="InterPro" id="IPR014059">
    <property type="entry name" value="TraI/TrwC_relax"/>
</dbReference>
<dbReference type="InterPro" id="IPR006171">
    <property type="entry name" value="TOPRIM_dom"/>
</dbReference>
<dbReference type="SUPFAM" id="SSF57783">
    <property type="entry name" value="Zinc beta-ribbon"/>
    <property type="match status" value="1"/>
</dbReference>
<dbReference type="STRING" id="1212491.LFA_2881"/>
<evidence type="ECO:0000256" key="2">
    <source>
        <dbReference type="ARBA" id="ARBA00022515"/>
    </source>
</evidence>
<feature type="domain" description="Toprim" evidence="8">
    <location>
        <begin position="1785"/>
        <end position="1886"/>
    </location>
</feature>
<dbReference type="EMBL" id="LN614827">
    <property type="protein sequence ID" value="CEG58235.1"/>
    <property type="molecule type" value="Genomic_DNA"/>
</dbReference>
<sequence length="1985" mass="224894">MLSLQPLDSADGAASYYLDVVNYYENDSKSVRWLGDGAKILGIHGQTVEKEQMLALLKGTLPDGTQLGRIDKDGVHHRPGFDMTLTAPKSFSILLESGADPRLGEVFDKAVEWFVEEMEKEFAQARQLVDGKIEYIDTKNLVIAAFRQPSSRANDPNSHTHLVVQNMTHCPDGKWRSLASDMDSQKGVVEQIMKHHIYGGLKFRNKLANLTKELGYQLVSDGDGLWEIQGAPEQVLTHFSKRRESIEALLDEKGWSGAKASSIAAQKTKLDKEIIDYDQWKEDIIKECQEMGFDPHQLVASSYKPQQNLFQTLKENIIERFYGKDNIEMNHARESVYVAIESISQQQAVFEERELKKEALKYVIASNKIIDETLINKAIAENIADQNLYTAKHPFTQKPLLTTPWQLTLESEAIQRIENGKGAVSAICSKQKVNDFIKAKEQEMAFALSPSQKKAMTTFLTSTDRFIAIQGYAGTGKTTMLRLTRELASLQGYELRGITAGSAAANELRHKGGLNASTFARELGRLQNQKQDLSKTIFVVDEASMLSNPQGHKIIKLAEQFNTQLKIIGDKAQLPAPSSGKLFSVIQDYGIKTVAMTDNLRQKDMELKESAIHAGRGEIYDAVEKLTFVKTADTYLKRVDYLASKWLSFTPEKRQNTLCFAPTHKNRQDITLILRNTLIKEGALTGQEHLQPILKERNLTSIKLRNAAYYSQNDIIRFNNTNPRYNIKAGDYLTVGLVTNAHKKNNTLSLNRENGQTITFKLSSLPEFKTENKDLERPVEIYRQEMLSIMAGDQIQWKRNSEDKGIRNSELATIKEITKEAIIITTEDNQTLHLQHQAKELRHIDHGYVLTTYATQGKDKKRGLGLIESFNRFASTIQNYYVETTRGICEMIVVTDDKEHLVKAITTNDSDKYSSMDMVGSATLKAHETRFKDHKNSFALQNAIEKKLSKEQGWKDLEHTVESYLQCKQQGQERKAAKLAYTIVNDQKLYRLAKERLGFSVSTYRREALRFQTSKLFHSLPVSERQHFSTVRHYVALNQQILKRSQHIKAHELEQGIENDISNQNKRDLQQLTAKRNSLAFLISKDLEHYKPYLQHFSIGELNRIGLPQHEYGKEIKKAQSRLESLGKHATRDLIRTNVSLYLNAHGEEKEKLAAQIKREAKSSHAFVLTHAKELKQKPETLWMSINNDARFHADRLFRNGLNAEGRLAFDNFKAYKTLQLELRESWSASLKEAEKGTANSVNLKSIELLTSRNALAHELMQNKGTPEIAAYFKLDLAKLTAQKEKHQYSENIKQFMASKGNFKTRLAAINEIKNDIKGHYPFIKESHLDTKIISKYLRVTDRLERLSNLSSAEKKDYRYFLSYKMASTQAYRHWQQVHCNKANGNLQNNKLISEAITHSSKRDYLAHQLKDSPFLDLILSYEKGNKEKLLTQAGNHQIKLREIKDLNEVMHTLSTQYVSITNADSVKAVSAWKKNWSSLCSHINQIEQGNGYQLALQEYPLNVVSVKAINKDLETLYDFKPEIIAQKSDQSVNPVLQKLQKSSQFLDARIINESLMVNPENTYTAIWGEPKTKNSRELRYDGGLIVSLKGKDKGLWHDFSDGVGGAPIQAIMKRDNLSFKEALSQTATLAGIHQLDEPFNKIMPSKVNQLELQKSIDTERRNKIISAKSIWDSSVQAKGTLAEKYLKQHRGIDAIDKLDVRFWPAGSQWRSCNEDGVLADKINKIPALIIPARNEKNEITGVQRIYLDSRTASKNKFMEKPKLSKGIMEGSCGIIQKGMQGSLLYVAEGFETGASIALADSKATVLCSFGVSNMKNLIPIIKKFTAKEIIIAGDNDGNFAKSLQAVEKTIDAYKENNLNARAVFPNKLQEKVKTDWNDIHLSKGISEVQKQLISKDIGITSSTIVKPMTIPEKIVNIAQMKSMKLNDSQITSIRENTEIVDNSRNINQLVAAYNRSNQALEKTGSFTPSKSPSIKINHEVDMEF</sequence>
<dbReference type="Proteomes" id="UP000032430">
    <property type="component" value="Chromosome I"/>
</dbReference>
<reference evidence="11" key="1">
    <citation type="submission" date="2014-09" db="EMBL/GenBank/DDBJ databases">
        <authorList>
            <person name="Gomez-Valero L."/>
        </authorList>
    </citation>
    <scope>NUCLEOTIDE SEQUENCE [LARGE SCALE GENOMIC DNA]</scope>
    <source>
        <strain evidence="11">ATCC700992</strain>
    </source>
</reference>
<dbReference type="InterPro" id="IPR036977">
    <property type="entry name" value="DNA_primase_Znf_CHC2"/>
</dbReference>
<dbReference type="Pfam" id="PF13362">
    <property type="entry name" value="Toprim_3"/>
    <property type="match status" value="1"/>
</dbReference>
<evidence type="ECO:0000256" key="1">
    <source>
        <dbReference type="ARBA" id="ARBA00022478"/>
    </source>
</evidence>
<dbReference type="GO" id="GO:0003677">
    <property type="term" value="F:DNA binding"/>
    <property type="evidence" value="ECO:0007669"/>
    <property type="project" value="InterPro"/>
</dbReference>
<evidence type="ECO:0000256" key="4">
    <source>
        <dbReference type="ARBA" id="ARBA00022695"/>
    </source>
</evidence>
<dbReference type="Gene3D" id="3.40.50.300">
    <property type="entry name" value="P-loop containing nucleotide triphosphate hydrolases"/>
    <property type="match status" value="2"/>
</dbReference>
<evidence type="ECO:0000256" key="6">
    <source>
        <dbReference type="ARBA" id="ARBA00023163"/>
    </source>
</evidence>
<keyword evidence="4" id="KW-0548">Nucleotidyltransferase</keyword>
<dbReference type="Gene3D" id="2.30.30.940">
    <property type="match status" value="1"/>
</dbReference>
<dbReference type="InterPro" id="IPR034154">
    <property type="entry name" value="TOPRIM_DnaG/twinkle"/>
</dbReference>
<keyword evidence="5" id="KW-0235">DNA replication</keyword>
<dbReference type="GO" id="GO:0006269">
    <property type="term" value="P:DNA replication, synthesis of primer"/>
    <property type="evidence" value="ECO:0007669"/>
    <property type="project" value="UniProtKB-KW"/>
</dbReference>
<dbReference type="Pfam" id="PF13604">
    <property type="entry name" value="AAA_30"/>
    <property type="match status" value="1"/>
</dbReference>
<evidence type="ECO:0000259" key="8">
    <source>
        <dbReference type="Pfam" id="PF13362"/>
    </source>
</evidence>
<keyword evidence="3" id="KW-0808">Transferase</keyword>
<evidence type="ECO:0000313" key="10">
    <source>
        <dbReference type="EMBL" id="CEG58235.1"/>
    </source>
</evidence>
<dbReference type="RefSeq" id="WP_045096599.1">
    <property type="nucleotide sequence ID" value="NZ_LN614827.1"/>
</dbReference>
<dbReference type="InterPro" id="IPR014862">
    <property type="entry name" value="TrwC"/>
</dbReference>
<keyword evidence="2" id="KW-0639">Primosome</keyword>
<dbReference type="SUPFAM" id="SSF52540">
    <property type="entry name" value="P-loop containing nucleoside triphosphate hydrolases"/>
    <property type="match status" value="2"/>
</dbReference>
<dbReference type="InterPro" id="IPR055570">
    <property type="entry name" value="DUF7146"/>
</dbReference>
<feature type="domain" description="TrwC relaxase" evidence="7">
    <location>
        <begin position="11"/>
        <end position="290"/>
    </location>
</feature>
<dbReference type="InterPro" id="IPR027417">
    <property type="entry name" value="P-loop_NTPase"/>
</dbReference>
<evidence type="ECO:0000259" key="9">
    <source>
        <dbReference type="Pfam" id="PF23639"/>
    </source>
</evidence>
<dbReference type="Gene3D" id="3.90.580.10">
    <property type="entry name" value="Zinc finger, CHC2-type domain"/>
    <property type="match status" value="1"/>
</dbReference>
<dbReference type="NCBIfam" id="NF041492">
    <property type="entry name" value="MobF"/>
    <property type="match status" value="1"/>
</dbReference>
<evidence type="ECO:0000256" key="3">
    <source>
        <dbReference type="ARBA" id="ARBA00022679"/>
    </source>
</evidence>
<dbReference type="InterPro" id="IPR014129">
    <property type="entry name" value="Conjug_relaxase_TraI"/>
</dbReference>